<evidence type="ECO:0000313" key="15">
    <source>
        <dbReference type="Proteomes" id="UP000033930"/>
    </source>
</evidence>
<dbReference type="GO" id="GO:0046872">
    <property type="term" value="F:metal ion binding"/>
    <property type="evidence" value="ECO:0007669"/>
    <property type="project" value="UniProtKB-KW"/>
</dbReference>
<dbReference type="GO" id="GO:0004829">
    <property type="term" value="F:threonine-tRNA ligase activity"/>
    <property type="evidence" value="ECO:0007669"/>
    <property type="project" value="UniProtKB-UniRule"/>
</dbReference>
<dbReference type="InterPro" id="IPR004154">
    <property type="entry name" value="Anticodon-bd"/>
</dbReference>
<dbReference type="PATRIC" id="fig|1618983.3.peg.240"/>
<keyword evidence="10 12" id="KW-0030">Aminoacyl-tRNA synthetase</keyword>
<dbReference type="CDD" id="cd00771">
    <property type="entry name" value="ThrRS_core"/>
    <property type="match status" value="1"/>
</dbReference>
<evidence type="ECO:0000256" key="10">
    <source>
        <dbReference type="ARBA" id="ARBA00023146"/>
    </source>
</evidence>
<evidence type="ECO:0000256" key="9">
    <source>
        <dbReference type="ARBA" id="ARBA00022917"/>
    </source>
</evidence>
<feature type="domain" description="Aminoacyl-transfer RNA synthetases class-II family profile" evidence="13">
    <location>
        <begin position="183"/>
        <end position="493"/>
    </location>
</feature>
<dbReference type="NCBIfam" id="TIGR00418">
    <property type="entry name" value="thrS"/>
    <property type="match status" value="1"/>
</dbReference>
<keyword evidence="12" id="KW-0963">Cytoplasm</keyword>
<evidence type="ECO:0000256" key="8">
    <source>
        <dbReference type="ARBA" id="ARBA00022884"/>
    </source>
</evidence>
<keyword evidence="8 12" id="KW-0694">RNA-binding</keyword>
<dbReference type="EMBL" id="LCAW01000004">
    <property type="protein sequence ID" value="KKR99645.1"/>
    <property type="molecule type" value="Genomic_DNA"/>
</dbReference>
<feature type="binding site" evidence="12">
    <location>
        <position position="340"/>
    </location>
    <ligand>
        <name>Zn(2+)</name>
        <dbReference type="ChEBI" id="CHEBI:29105"/>
        <note>catalytic</note>
    </ligand>
</feature>
<dbReference type="InterPro" id="IPR045864">
    <property type="entry name" value="aa-tRNA-synth_II/BPL/LPL"/>
</dbReference>
<dbReference type="GO" id="GO:0005524">
    <property type="term" value="F:ATP binding"/>
    <property type="evidence" value="ECO:0007669"/>
    <property type="project" value="UniProtKB-UniRule"/>
</dbReference>
<dbReference type="Gene3D" id="3.30.980.10">
    <property type="entry name" value="Threonyl-trna Synthetase, Chain A, domain 2"/>
    <property type="match status" value="1"/>
</dbReference>
<dbReference type="PANTHER" id="PTHR11451:SF44">
    <property type="entry name" value="THREONINE--TRNA LIGASE, CHLOROPLASTIC_MITOCHONDRIAL 2"/>
    <property type="match status" value="1"/>
</dbReference>
<evidence type="ECO:0000256" key="12">
    <source>
        <dbReference type="HAMAP-Rule" id="MF_00184"/>
    </source>
</evidence>
<dbReference type="Gene3D" id="3.30.54.20">
    <property type="match status" value="1"/>
</dbReference>
<keyword evidence="2 12" id="KW-0820">tRNA-binding</keyword>
<sequence length="602" mass="69110">MNNIQIMRHSCAHLLATAVQKMYPTAKFGVGPAVDDGFYYDISLPQTINDVELKQIEKTMKKLTNQKLEMKREEMFIDEAIEFFKSKNQDFKVELLKDLKERGTTKVGEDLSGEVDLDNPDKVSLYHTGEFVDLCRGPHVDDISWVGAFKLTKVAGAYWRGNDQNAQMQRIYGFCFATQEELDAHLKMLEEAKKRDHRKLIKDLDLVAFSELVGPGLPLWTPRGTIVRNALDDFVWSLRRQYGYEKVTIPHITKKDLYETSGHWEKFKDDLFKIVTREGHVFAMKPMNCPHHTQIFASRQRSYRDLPQRYAETTMVYRDEQSGELAGLTRVRSITQDDAHVFCREAQVRAEAFKIWNVIEAFYEQFGFNLRLRLSAHNPENMKAYLGTLDEWEQNVDVLKTWMDERGIKDYEYGVGEAAFYGPKIDFIAKDAIGREWQVATIQVDRNMPKRFGLVCVNEESQDEPVVMIHAAIMGAIERFTAIFIEHTAGAFPMWVAPEQVRLVPVSDEFIGFAKDLEQKLLDVDVRVFVDSASEGVGKKIRKAALDKVPWTVVIGQKEVEGGDLVVNVFGEEEDLSITQAQFIDEVLKRAKLPKVKLVEVK</sequence>
<keyword evidence="6 12" id="KW-0862">Zinc</keyword>
<evidence type="ECO:0000259" key="13">
    <source>
        <dbReference type="PROSITE" id="PS50862"/>
    </source>
</evidence>
<feature type="binding site" evidence="12">
    <location>
        <position position="289"/>
    </location>
    <ligand>
        <name>Zn(2+)</name>
        <dbReference type="ChEBI" id="CHEBI:29105"/>
        <note>catalytic</note>
    </ligand>
</feature>
<comment type="catalytic activity">
    <reaction evidence="11 12">
        <text>tRNA(Thr) + L-threonine + ATP = L-threonyl-tRNA(Thr) + AMP + diphosphate + H(+)</text>
        <dbReference type="Rhea" id="RHEA:24624"/>
        <dbReference type="Rhea" id="RHEA-COMP:9670"/>
        <dbReference type="Rhea" id="RHEA-COMP:9704"/>
        <dbReference type="ChEBI" id="CHEBI:15378"/>
        <dbReference type="ChEBI" id="CHEBI:30616"/>
        <dbReference type="ChEBI" id="CHEBI:33019"/>
        <dbReference type="ChEBI" id="CHEBI:57926"/>
        <dbReference type="ChEBI" id="CHEBI:78442"/>
        <dbReference type="ChEBI" id="CHEBI:78534"/>
        <dbReference type="ChEBI" id="CHEBI:456215"/>
        <dbReference type="EC" id="6.1.1.3"/>
    </reaction>
</comment>
<dbReference type="Pfam" id="PF00587">
    <property type="entry name" value="tRNA-synt_2b"/>
    <property type="match status" value="1"/>
</dbReference>
<gene>
    <name evidence="12" type="primary">thrS</name>
    <name evidence="14" type="ORF">UU50_C0004G0026</name>
</gene>
<dbReference type="EC" id="6.1.1.3" evidence="12"/>
<dbReference type="SUPFAM" id="SSF55681">
    <property type="entry name" value="Class II aaRS and biotin synthetases"/>
    <property type="match status" value="1"/>
</dbReference>
<comment type="subcellular location">
    <subcellularLocation>
        <location evidence="12">Cytoplasm</location>
    </subcellularLocation>
</comment>
<evidence type="ECO:0000256" key="3">
    <source>
        <dbReference type="ARBA" id="ARBA00022598"/>
    </source>
</evidence>
<evidence type="ECO:0000256" key="5">
    <source>
        <dbReference type="ARBA" id="ARBA00022741"/>
    </source>
</evidence>
<evidence type="ECO:0000256" key="2">
    <source>
        <dbReference type="ARBA" id="ARBA00022555"/>
    </source>
</evidence>
<dbReference type="SUPFAM" id="SSF55186">
    <property type="entry name" value="ThrRS/AlaRS common domain"/>
    <property type="match status" value="1"/>
</dbReference>
<feature type="binding site" evidence="12">
    <location>
        <position position="470"/>
    </location>
    <ligand>
        <name>Zn(2+)</name>
        <dbReference type="ChEBI" id="CHEBI:29105"/>
        <note>catalytic</note>
    </ligand>
</feature>
<dbReference type="Pfam" id="PF03129">
    <property type="entry name" value="HGTP_anticodon"/>
    <property type="match status" value="1"/>
</dbReference>
<dbReference type="PANTHER" id="PTHR11451">
    <property type="entry name" value="THREONINE-TRNA LIGASE"/>
    <property type="match status" value="1"/>
</dbReference>
<dbReference type="PRINTS" id="PR01047">
    <property type="entry name" value="TRNASYNTHTHR"/>
</dbReference>
<comment type="caution">
    <text evidence="14">The sequence shown here is derived from an EMBL/GenBank/DDBJ whole genome shotgun (WGS) entry which is preliminary data.</text>
</comment>
<reference evidence="14 15" key="1">
    <citation type="journal article" date="2015" name="Nature">
        <title>rRNA introns, odd ribosomes, and small enigmatic genomes across a large radiation of phyla.</title>
        <authorList>
            <person name="Brown C.T."/>
            <person name="Hug L.A."/>
            <person name="Thomas B.C."/>
            <person name="Sharon I."/>
            <person name="Castelle C.J."/>
            <person name="Singh A."/>
            <person name="Wilkins M.J."/>
            <person name="Williams K.H."/>
            <person name="Banfield J.F."/>
        </authorList>
    </citation>
    <scope>NUCLEOTIDE SEQUENCE [LARGE SCALE GENOMIC DNA]</scope>
</reference>
<dbReference type="SMART" id="SM00863">
    <property type="entry name" value="tRNA_SAD"/>
    <property type="match status" value="1"/>
</dbReference>
<dbReference type="AlphaFoldDB" id="A0A0G0XRV2"/>
<dbReference type="FunFam" id="3.30.980.10:FF:000005">
    <property type="entry name" value="Threonyl-tRNA synthetase, mitochondrial"/>
    <property type="match status" value="1"/>
</dbReference>
<name>A0A0G0XRV2_9BACT</name>
<keyword evidence="7 12" id="KW-0067">ATP-binding</keyword>
<dbReference type="InterPro" id="IPR002314">
    <property type="entry name" value="aa-tRNA-synt_IIb"/>
</dbReference>
<evidence type="ECO:0000256" key="6">
    <source>
        <dbReference type="ARBA" id="ARBA00022833"/>
    </source>
</evidence>
<evidence type="ECO:0000256" key="4">
    <source>
        <dbReference type="ARBA" id="ARBA00022723"/>
    </source>
</evidence>
<dbReference type="InterPro" id="IPR012947">
    <property type="entry name" value="tRNA_SAD"/>
</dbReference>
<protein>
    <recommendedName>
        <fullName evidence="12">Threonine--tRNA ligase</fullName>
        <ecNumber evidence="12">6.1.1.3</ecNumber>
    </recommendedName>
    <alternativeName>
        <fullName evidence="12">Threonyl-tRNA synthetase</fullName>
        <shortName evidence="12">ThrRS</shortName>
    </alternativeName>
</protein>
<evidence type="ECO:0000256" key="7">
    <source>
        <dbReference type="ARBA" id="ARBA00022840"/>
    </source>
</evidence>
<dbReference type="InterPro" id="IPR036621">
    <property type="entry name" value="Anticodon-bd_dom_sf"/>
</dbReference>
<comment type="caution">
    <text evidence="12">Lacks conserved residue(s) required for the propagation of feature annotation.</text>
</comment>
<dbReference type="HAMAP" id="MF_00184">
    <property type="entry name" value="Thr_tRNA_synth"/>
    <property type="match status" value="1"/>
</dbReference>
<organism evidence="14 15">
    <name type="scientific">Candidatus Uhrbacteria bacterium GW2011_GWC1_41_20</name>
    <dbReference type="NCBI Taxonomy" id="1618983"/>
    <lineage>
        <taxon>Bacteria</taxon>
        <taxon>Candidatus Uhriibacteriota</taxon>
    </lineage>
</organism>
<comment type="cofactor">
    <cofactor evidence="12">
        <name>Zn(2+)</name>
        <dbReference type="ChEBI" id="CHEBI:29105"/>
    </cofactor>
    <text evidence="12">Binds 1 zinc ion per subunit.</text>
</comment>
<evidence type="ECO:0000313" key="14">
    <source>
        <dbReference type="EMBL" id="KKR99645.1"/>
    </source>
</evidence>
<dbReference type="GO" id="GO:0006435">
    <property type="term" value="P:threonyl-tRNA aminoacylation"/>
    <property type="evidence" value="ECO:0007669"/>
    <property type="project" value="UniProtKB-UniRule"/>
</dbReference>
<dbReference type="Proteomes" id="UP000033930">
    <property type="component" value="Unassembled WGS sequence"/>
</dbReference>
<dbReference type="InterPro" id="IPR018163">
    <property type="entry name" value="Thr/Ala-tRNA-synth_IIc_edit"/>
</dbReference>
<keyword evidence="5 12" id="KW-0547">Nucleotide-binding</keyword>
<dbReference type="InterPro" id="IPR006195">
    <property type="entry name" value="aa-tRNA-synth_II"/>
</dbReference>
<keyword evidence="3 12" id="KW-0436">Ligase</keyword>
<dbReference type="FunFam" id="3.30.930.10:FF:000002">
    <property type="entry name" value="Threonine--tRNA ligase"/>
    <property type="match status" value="1"/>
</dbReference>
<keyword evidence="9 12" id="KW-0648">Protein biosynthesis</keyword>
<accession>A0A0G0XRV2</accession>
<dbReference type="Gene3D" id="3.30.930.10">
    <property type="entry name" value="Bira Bifunctional Protein, Domain 2"/>
    <property type="match status" value="1"/>
</dbReference>
<evidence type="ECO:0000256" key="11">
    <source>
        <dbReference type="ARBA" id="ARBA00049515"/>
    </source>
</evidence>
<dbReference type="GO" id="GO:0005737">
    <property type="term" value="C:cytoplasm"/>
    <property type="evidence" value="ECO:0007669"/>
    <property type="project" value="UniProtKB-SubCell"/>
</dbReference>
<dbReference type="GO" id="GO:0000049">
    <property type="term" value="F:tRNA binding"/>
    <property type="evidence" value="ECO:0007669"/>
    <property type="project" value="UniProtKB-KW"/>
</dbReference>
<dbReference type="Gene3D" id="3.40.50.800">
    <property type="entry name" value="Anticodon-binding domain"/>
    <property type="match status" value="1"/>
</dbReference>
<comment type="subunit">
    <text evidence="12">Homodimer.</text>
</comment>
<keyword evidence="4 12" id="KW-0479">Metal-binding</keyword>
<dbReference type="Pfam" id="PF07973">
    <property type="entry name" value="tRNA_SAD"/>
    <property type="match status" value="1"/>
</dbReference>
<dbReference type="PROSITE" id="PS50862">
    <property type="entry name" value="AA_TRNA_LIGASE_II"/>
    <property type="match status" value="1"/>
</dbReference>
<dbReference type="InterPro" id="IPR033728">
    <property type="entry name" value="ThrRS_core"/>
</dbReference>
<dbReference type="InterPro" id="IPR002320">
    <property type="entry name" value="Thr-tRNA-ligase_IIa"/>
</dbReference>
<evidence type="ECO:0000256" key="1">
    <source>
        <dbReference type="ARBA" id="ARBA00008226"/>
    </source>
</evidence>
<dbReference type="SUPFAM" id="SSF52954">
    <property type="entry name" value="Class II aaRS ABD-related"/>
    <property type="match status" value="1"/>
</dbReference>
<comment type="similarity">
    <text evidence="1 12">Belongs to the class-II aminoacyl-tRNA synthetase family.</text>
</comment>
<proteinExistence type="inferred from homology"/>